<organism evidence="6 7">
    <name type="scientific">Nesidiocoris tenuis</name>
    <dbReference type="NCBI Taxonomy" id="355587"/>
    <lineage>
        <taxon>Eukaryota</taxon>
        <taxon>Metazoa</taxon>
        <taxon>Ecdysozoa</taxon>
        <taxon>Arthropoda</taxon>
        <taxon>Hexapoda</taxon>
        <taxon>Insecta</taxon>
        <taxon>Pterygota</taxon>
        <taxon>Neoptera</taxon>
        <taxon>Paraneoptera</taxon>
        <taxon>Hemiptera</taxon>
        <taxon>Heteroptera</taxon>
        <taxon>Panheteroptera</taxon>
        <taxon>Cimicomorpha</taxon>
        <taxon>Miridae</taxon>
        <taxon>Dicyphina</taxon>
        <taxon>Nesidiocoris</taxon>
    </lineage>
</organism>
<dbReference type="InterPro" id="IPR000719">
    <property type="entry name" value="Prot_kinase_dom"/>
</dbReference>
<dbReference type="SMART" id="SM00220">
    <property type="entry name" value="S_TKc"/>
    <property type="match status" value="1"/>
</dbReference>
<dbReference type="SMART" id="SM00240">
    <property type="entry name" value="FHA"/>
    <property type="match status" value="1"/>
</dbReference>
<dbReference type="PROSITE" id="PS50011">
    <property type="entry name" value="PROTEIN_KINASE_DOM"/>
    <property type="match status" value="1"/>
</dbReference>
<dbReference type="SUPFAM" id="SSF49879">
    <property type="entry name" value="SMAD/FHA domain"/>
    <property type="match status" value="1"/>
</dbReference>
<keyword evidence="1 3" id="KW-0547">Nucleotide-binding</keyword>
<evidence type="ECO:0000259" key="5">
    <source>
        <dbReference type="PROSITE" id="PS50011"/>
    </source>
</evidence>
<dbReference type="InterPro" id="IPR008984">
    <property type="entry name" value="SMAD_FHA_dom_sf"/>
</dbReference>
<feature type="domain" description="FHA" evidence="4">
    <location>
        <begin position="106"/>
        <end position="163"/>
    </location>
</feature>
<dbReference type="Proteomes" id="UP001307889">
    <property type="component" value="Chromosome 2"/>
</dbReference>
<evidence type="ECO:0000256" key="2">
    <source>
        <dbReference type="ARBA" id="ARBA00022840"/>
    </source>
</evidence>
<feature type="domain" description="Protein kinase" evidence="5">
    <location>
        <begin position="211"/>
        <end position="467"/>
    </location>
</feature>
<sequence>MGTLELFELETMELCDDLLQCSEESVYLTAIDGSIPKALSSIAEFEFFHAIESFSFDGVRSDSQWSTAPASENTHDIVEPPTGWGRLLSVNEHFSLKHKELTEASYEIGRQADCQIRLCECDFPSSFYRQISKKQCSLNRMDGGLTYLKDFSSNGTFVNGRKVGRNKSLILSNNAEIGIAGPARSNIIFMYIETAVNRDDHWLPPELHQRFFPVKHLGSGGFAEVKLFIERTMIDGTNKHFAVKKIEKSGIETANPLNEIEILRKLCHPCIVELDCWYETSKYAYIIMEYLPDGNLNQILDKKQPMDEQLCKLVIFQLATAVNYIHQQNITHRDIKPENILTRKVSNLMIVKLADFGLSKILKSTTQLRTNCGTYLYAAPEVINRNAAYTYKVDMWAVGIILYFCLCGEHPVSSTNERMFYEKGEFNTKITAWRQISDLPKNLIETTIVVNPNARIDSSAFLKSDWFVDMDLACKIEYLFGPALTTPGNQFFKDLDCAYFSSLTDIID</sequence>
<dbReference type="Gene3D" id="2.60.200.20">
    <property type="match status" value="1"/>
</dbReference>
<evidence type="ECO:0008006" key="8">
    <source>
        <dbReference type="Google" id="ProtNLM"/>
    </source>
</evidence>
<dbReference type="EMBL" id="AP028910">
    <property type="protein sequence ID" value="BES90818.1"/>
    <property type="molecule type" value="Genomic_DNA"/>
</dbReference>
<keyword evidence="7" id="KW-1185">Reference proteome</keyword>
<dbReference type="PROSITE" id="PS00108">
    <property type="entry name" value="PROTEIN_KINASE_ST"/>
    <property type="match status" value="1"/>
</dbReference>
<dbReference type="Pfam" id="PF00069">
    <property type="entry name" value="Pkinase"/>
    <property type="match status" value="1"/>
</dbReference>
<dbReference type="PANTHER" id="PTHR24347">
    <property type="entry name" value="SERINE/THREONINE-PROTEIN KINASE"/>
    <property type="match status" value="1"/>
</dbReference>
<feature type="binding site" evidence="3">
    <location>
        <position position="245"/>
    </location>
    <ligand>
        <name>ATP</name>
        <dbReference type="ChEBI" id="CHEBI:30616"/>
    </ligand>
</feature>
<gene>
    <name evidence="6" type="ORF">NTJ_03626</name>
</gene>
<evidence type="ECO:0000313" key="7">
    <source>
        <dbReference type="Proteomes" id="UP001307889"/>
    </source>
</evidence>
<dbReference type="SUPFAM" id="SSF56112">
    <property type="entry name" value="Protein kinase-like (PK-like)"/>
    <property type="match status" value="1"/>
</dbReference>
<evidence type="ECO:0000259" key="4">
    <source>
        <dbReference type="PROSITE" id="PS50006"/>
    </source>
</evidence>
<dbReference type="PROSITE" id="PS00107">
    <property type="entry name" value="PROTEIN_KINASE_ATP"/>
    <property type="match status" value="1"/>
</dbReference>
<protein>
    <recommendedName>
        <fullName evidence="8">Protein kinase domain-containing protein</fullName>
    </recommendedName>
</protein>
<proteinExistence type="predicted"/>
<evidence type="ECO:0000256" key="3">
    <source>
        <dbReference type="PROSITE-ProRule" id="PRU10141"/>
    </source>
</evidence>
<accession>A0ABN7AFQ5</accession>
<evidence type="ECO:0000313" key="6">
    <source>
        <dbReference type="EMBL" id="BES90818.1"/>
    </source>
</evidence>
<dbReference type="InterPro" id="IPR000253">
    <property type="entry name" value="FHA_dom"/>
</dbReference>
<dbReference type="InterPro" id="IPR017441">
    <property type="entry name" value="Protein_kinase_ATP_BS"/>
</dbReference>
<dbReference type="Pfam" id="PF00498">
    <property type="entry name" value="FHA"/>
    <property type="match status" value="1"/>
</dbReference>
<evidence type="ECO:0000256" key="1">
    <source>
        <dbReference type="ARBA" id="ARBA00022741"/>
    </source>
</evidence>
<dbReference type="InterPro" id="IPR011009">
    <property type="entry name" value="Kinase-like_dom_sf"/>
</dbReference>
<keyword evidence="2 3" id="KW-0067">ATP-binding</keyword>
<dbReference type="PROSITE" id="PS50006">
    <property type="entry name" value="FHA_DOMAIN"/>
    <property type="match status" value="1"/>
</dbReference>
<dbReference type="Gene3D" id="1.10.510.10">
    <property type="entry name" value="Transferase(Phosphotransferase) domain 1"/>
    <property type="match status" value="1"/>
</dbReference>
<name>A0ABN7AFQ5_9HEMI</name>
<dbReference type="InterPro" id="IPR008271">
    <property type="entry name" value="Ser/Thr_kinase_AS"/>
</dbReference>
<reference evidence="6 7" key="1">
    <citation type="submission" date="2023-09" db="EMBL/GenBank/DDBJ databases">
        <title>Nesidiocoris tenuis whole genome shotgun sequence.</title>
        <authorList>
            <person name="Shibata T."/>
            <person name="Shimoda M."/>
            <person name="Kobayashi T."/>
            <person name="Uehara T."/>
        </authorList>
    </citation>
    <scope>NUCLEOTIDE SEQUENCE [LARGE SCALE GENOMIC DNA]</scope>
    <source>
        <strain evidence="6 7">Japan</strain>
    </source>
</reference>